<accession>A0A4Q0SG65</accession>
<dbReference type="InterPro" id="IPR012312">
    <property type="entry name" value="Hemerythrin-like"/>
</dbReference>
<dbReference type="PANTHER" id="PTHR39966">
    <property type="entry name" value="BLL2471 PROTEIN-RELATED"/>
    <property type="match status" value="1"/>
</dbReference>
<evidence type="ECO:0000259" key="1">
    <source>
        <dbReference type="Pfam" id="PF01814"/>
    </source>
</evidence>
<comment type="caution">
    <text evidence="2">The sequence shown here is derived from an EMBL/GenBank/DDBJ whole genome shotgun (WGS) entry which is preliminary data.</text>
</comment>
<dbReference type="RefSeq" id="WP_128916860.1">
    <property type="nucleotide sequence ID" value="NZ_LBJC01000007.1"/>
</dbReference>
<sequence>MEVIVPDKRRRHLLGTALMTVAAPAILAKRALADNKGIGEKLKEAVTGKRDEEVTPPEDLMREHGVLERVLLLYEAAMRKLSSNEDFDPALITQSAEIIRDFINNYHEKSEEQHVFPRFKKAGKMTDLVDILLRQHEAGRKVTQSILTLAPKSRTGADDRKQLVDSMQSFITMYRPHAAREDTDLFPKLKDVVSSSEYDAMAEEFEKKEHEMFGEDGFEKIAARVARLEQQMGIDDLNQFTPR</sequence>
<reference evidence="2 3" key="1">
    <citation type="submission" date="2015-04" db="EMBL/GenBank/DDBJ databases">
        <title>Comparative genomics of rhizobia nodulating Arachis hypogaea in China.</title>
        <authorList>
            <person name="Li Y."/>
        </authorList>
    </citation>
    <scope>NUCLEOTIDE SEQUENCE [LARGE SCALE GENOMIC DNA]</scope>
    <source>
        <strain evidence="2 3">CCBAU 51757</strain>
    </source>
</reference>
<dbReference type="PANTHER" id="PTHR39966:SF1">
    <property type="entry name" value="HEMERYTHRIN-LIKE DOMAIN-CONTAINING PROTEIN"/>
    <property type="match status" value="1"/>
</dbReference>
<organism evidence="2 3">
    <name type="scientific">Bradyrhizobium nanningense</name>
    <dbReference type="NCBI Taxonomy" id="1325118"/>
    <lineage>
        <taxon>Bacteria</taxon>
        <taxon>Pseudomonadati</taxon>
        <taxon>Pseudomonadota</taxon>
        <taxon>Alphaproteobacteria</taxon>
        <taxon>Hyphomicrobiales</taxon>
        <taxon>Nitrobacteraceae</taxon>
        <taxon>Bradyrhizobium</taxon>
    </lineage>
</organism>
<evidence type="ECO:0000313" key="3">
    <source>
        <dbReference type="Proteomes" id="UP000289546"/>
    </source>
</evidence>
<protein>
    <recommendedName>
        <fullName evidence="1">Hemerythrin-like domain-containing protein</fullName>
    </recommendedName>
</protein>
<dbReference type="EMBL" id="LBJQ01000009">
    <property type="protein sequence ID" value="RXH37457.1"/>
    <property type="molecule type" value="Genomic_DNA"/>
</dbReference>
<dbReference type="OrthoDB" id="2083283at2"/>
<feature type="domain" description="Hemerythrin-like" evidence="1">
    <location>
        <begin position="57"/>
        <end position="189"/>
    </location>
</feature>
<gene>
    <name evidence="2" type="ORF">XH99_04955</name>
</gene>
<name>A0A4Q0SG65_9BRAD</name>
<dbReference type="Pfam" id="PF01814">
    <property type="entry name" value="Hemerythrin"/>
    <property type="match status" value="1"/>
</dbReference>
<evidence type="ECO:0000313" key="2">
    <source>
        <dbReference type="EMBL" id="RXH37457.1"/>
    </source>
</evidence>
<dbReference type="AlphaFoldDB" id="A0A4Q0SG65"/>
<dbReference type="Gene3D" id="1.20.120.520">
    <property type="entry name" value="nmb1532 protein domain like"/>
    <property type="match status" value="1"/>
</dbReference>
<dbReference type="Proteomes" id="UP000289546">
    <property type="component" value="Unassembled WGS sequence"/>
</dbReference>
<proteinExistence type="predicted"/>
<dbReference type="CDD" id="cd12108">
    <property type="entry name" value="Hr-like"/>
    <property type="match status" value="1"/>
</dbReference>
<dbReference type="GO" id="GO:0005886">
    <property type="term" value="C:plasma membrane"/>
    <property type="evidence" value="ECO:0007669"/>
    <property type="project" value="TreeGrafter"/>
</dbReference>
<keyword evidence="3" id="KW-1185">Reference proteome</keyword>